<name>S7ZTQ0_PENO1</name>
<organism evidence="1 2">
    <name type="scientific">Penicillium oxalicum (strain 114-2 / CGMCC 5302)</name>
    <name type="common">Penicillium decumbens</name>
    <dbReference type="NCBI Taxonomy" id="933388"/>
    <lineage>
        <taxon>Eukaryota</taxon>
        <taxon>Fungi</taxon>
        <taxon>Dikarya</taxon>
        <taxon>Ascomycota</taxon>
        <taxon>Pezizomycotina</taxon>
        <taxon>Eurotiomycetes</taxon>
        <taxon>Eurotiomycetidae</taxon>
        <taxon>Eurotiales</taxon>
        <taxon>Aspergillaceae</taxon>
        <taxon>Penicillium</taxon>
    </lineage>
</organism>
<protein>
    <submittedName>
        <fullName evidence="1">Uncharacterized protein</fullName>
    </submittedName>
</protein>
<evidence type="ECO:0000313" key="1">
    <source>
        <dbReference type="EMBL" id="EPS32156.1"/>
    </source>
</evidence>
<dbReference type="eggNOG" id="ENOG502SPAQ">
    <property type="taxonomic scope" value="Eukaryota"/>
</dbReference>
<reference evidence="1 2" key="1">
    <citation type="journal article" date="2013" name="PLoS ONE">
        <title>Genomic and secretomic analyses reveal unique features of the lignocellulolytic enzyme system of Penicillium decumbens.</title>
        <authorList>
            <person name="Liu G."/>
            <person name="Zhang L."/>
            <person name="Wei X."/>
            <person name="Zou G."/>
            <person name="Qin Y."/>
            <person name="Ma L."/>
            <person name="Li J."/>
            <person name="Zheng H."/>
            <person name="Wang S."/>
            <person name="Wang C."/>
            <person name="Xun L."/>
            <person name="Zhao G.-P."/>
            <person name="Zhou Z."/>
            <person name="Qu Y."/>
        </authorList>
    </citation>
    <scope>NUCLEOTIDE SEQUENCE [LARGE SCALE GENOMIC DNA]</scope>
    <source>
        <strain evidence="2">114-2 / CGMCC 5302</strain>
    </source>
</reference>
<sequence>MSDAVGIQADIGSLSLASLGGFSTILTALSADDVQPMALLQLQDLGAAFPVSGPVTVKIPEYLQRFHSTRLERLGIAVGWRKGDSASLLAQTIGGQAVALLAVCLCNIHRQSVGHVFFTISKALLPRSVCLSSPSILQRAVEVLADKLALIGFGTIIAKQVCRIHEAYAKLQQKVPINILEELNEDWMAEMLVDISHALQEDEGVIQIRGCCGMGYILALVVTLFADDCTVTIEDLIIHQGKNSASIIVDIVASMEDHPVQIHRMHKIDSVAEIFHTSRASENENRWGTGNGGIPPFPVGADFQWHGLISALLHTIFQKWNLVCSPDVIEAVGLCALSAGDDTCVYTGDGNMDIHSPVTSLLGKNQRSIMHKRCQYVTGIRLPHIWPAYSEAYKLLDKAMVRLIQNASKSSHRLVWPPSSADVEHNTFHSQVLDVIWFTFIALFINPHENATWRPECFASRWIAKDSEGDIYATWGSPWGHWVYDEFSWSNFFCDWRHETIASSDRKVTLVPSPCITLGHENLCYYRGMELLDGPLIFNSRYHKTLESVRFAVKPQDNRLLQPPKSLNPILPTAEGVYSELLFTISETWHGLALKTTTTLSGRRVNINFANCLCGLLSTIQTEPCEHPRKTPLKEEYSRLVMETSILAPEVQIDSGPIISIVQAAGNPTAQLLSLSRSPSRKWQILCYHCCLNCAYEKAVDNEITKIIVA</sequence>
<dbReference type="PhylomeDB" id="S7ZTQ0"/>
<dbReference type="HOGENOM" id="CLU_024750_0_0_1"/>
<dbReference type="AlphaFoldDB" id="S7ZTQ0"/>
<evidence type="ECO:0000313" key="2">
    <source>
        <dbReference type="Proteomes" id="UP000019376"/>
    </source>
</evidence>
<proteinExistence type="predicted"/>
<dbReference type="Proteomes" id="UP000019376">
    <property type="component" value="Unassembled WGS sequence"/>
</dbReference>
<dbReference type="OrthoDB" id="5421021at2759"/>
<dbReference type="EMBL" id="KB644414">
    <property type="protein sequence ID" value="EPS32156.1"/>
    <property type="molecule type" value="Genomic_DNA"/>
</dbReference>
<keyword evidence="2" id="KW-1185">Reference proteome</keyword>
<accession>S7ZTQ0</accession>
<gene>
    <name evidence="1" type="ORF">PDE_07116</name>
</gene>